<protein>
    <submittedName>
        <fullName evidence="1">Uncharacterized protein</fullName>
    </submittedName>
</protein>
<dbReference type="RefSeq" id="WP_163636629.1">
    <property type="nucleotide sequence ID" value="NZ_JAAAMI010000023.1"/>
</dbReference>
<dbReference type="EMBL" id="JAAAMI010000023">
    <property type="protein sequence ID" value="NDV45423.1"/>
    <property type="molecule type" value="Genomic_DNA"/>
</dbReference>
<evidence type="ECO:0000313" key="2">
    <source>
        <dbReference type="Proteomes" id="UP000468707"/>
    </source>
</evidence>
<dbReference type="Proteomes" id="UP000468707">
    <property type="component" value="Unassembled WGS sequence"/>
</dbReference>
<dbReference type="AlphaFoldDB" id="A0A6I5KXT4"/>
<sequence length="67" mass="7940">MENEIISLLKNRIDDAPLFVRYMGVEYKDDENFLQKNHIALNGNNTTKYTPQPFYKAIFPIIFNNEE</sequence>
<evidence type="ECO:0000313" key="1">
    <source>
        <dbReference type="EMBL" id="NDV45423.1"/>
    </source>
</evidence>
<comment type="caution">
    <text evidence="1">The sequence shown here is derived from an EMBL/GenBank/DDBJ whole genome shotgun (WGS) entry which is preliminary data.</text>
</comment>
<proteinExistence type="predicted"/>
<keyword evidence="2" id="KW-1185">Reference proteome</keyword>
<reference evidence="1 2" key="1">
    <citation type="submission" date="2020-01" db="EMBL/GenBank/DDBJ databases">
        <title>Muricauda sediminis sp.nov. 40Bstr401.</title>
        <authorList>
            <person name="Xue Z."/>
            <person name="Zhu S."/>
            <person name="Ren N."/>
            <person name="Chen T."/>
            <person name="Chen X."/>
            <person name="Chen J."/>
            <person name="Yang J."/>
        </authorList>
    </citation>
    <scope>NUCLEOTIDE SEQUENCE [LARGE SCALE GENOMIC DNA]</scope>
    <source>
        <strain evidence="1 2">40Bstr401</strain>
    </source>
</reference>
<accession>A0A6I5KXT4</accession>
<name>A0A6I5KXT4_9FLAO</name>
<gene>
    <name evidence="1" type="ORF">GTK07_19060</name>
</gene>
<organism evidence="1 2">
    <name type="scientific">Flagellimonas sediminis</name>
    <dbReference type="NCBI Taxonomy" id="2696468"/>
    <lineage>
        <taxon>Bacteria</taxon>
        <taxon>Pseudomonadati</taxon>
        <taxon>Bacteroidota</taxon>
        <taxon>Flavobacteriia</taxon>
        <taxon>Flavobacteriales</taxon>
        <taxon>Flavobacteriaceae</taxon>
        <taxon>Flagellimonas</taxon>
    </lineage>
</organism>